<keyword evidence="2" id="KW-1185">Reference proteome</keyword>
<dbReference type="Gramene" id="ONK73545">
    <property type="protein sequence ID" value="ONK73545"/>
    <property type="gene ID" value="A4U43_C04F32740"/>
</dbReference>
<dbReference type="AlphaFoldDB" id="A0A5P1F593"/>
<dbReference type="PANTHER" id="PTHR36050:SF1">
    <property type="entry name" value="O-FUCOSYLTRANSFERASE 30"/>
    <property type="match status" value="1"/>
</dbReference>
<dbReference type="EMBL" id="CM007384">
    <property type="protein sequence ID" value="ONK73545.1"/>
    <property type="molecule type" value="Genomic_DNA"/>
</dbReference>
<sequence>MDSSVNRSRWRKRSQRNKPLLFSISLLFLLSLLLLLLLLLVSSKTLTSLIPFSPKTLAPKSKNPCETLALAGERFLWYAPHSGFSNQLSELRNAILISAILNRTLVVPPVLDHHAVALGSCPKFRVKGPAELRAAVWDHIMQLAEERRYVSMADIIDLSSITSSKVRIIDFRVFASLWCGLNMGNACFGSLCCAISGDGSLSTNSSPCRSLLSGSQA</sequence>
<protein>
    <recommendedName>
        <fullName evidence="3">O-fucosyltransferase family protein</fullName>
    </recommendedName>
</protein>
<accession>A0A5P1F593</accession>
<evidence type="ECO:0008006" key="3">
    <source>
        <dbReference type="Google" id="ProtNLM"/>
    </source>
</evidence>
<proteinExistence type="predicted"/>
<dbReference type="PANTHER" id="PTHR36050">
    <property type="entry name" value="O-FUCOSYLTRANSFERASE 30"/>
    <property type="match status" value="1"/>
</dbReference>
<evidence type="ECO:0000313" key="1">
    <source>
        <dbReference type="EMBL" id="ONK73545.1"/>
    </source>
</evidence>
<dbReference type="Gene3D" id="3.40.50.11340">
    <property type="match status" value="1"/>
</dbReference>
<evidence type="ECO:0000313" key="2">
    <source>
        <dbReference type="Proteomes" id="UP000243459"/>
    </source>
</evidence>
<name>A0A5P1F593_ASPOF</name>
<organism evidence="1 2">
    <name type="scientific">Asparagus officinalis</name>
    <name type="common">Garden asparagus</name>
    <dbReference type="NCBI Taxonomy" id="4686"/>
    <lineage>
        <taxon>Eukaryota</taxon>
        <taxon>Viridiplantae</taxon>
        <taxon>Streptophyta</taxon>
        <taxon>Embryophyta</taxon>
        <taxon>Tracheophyta</taxon>
        <taxon>Spermatophyta</taxon>
        <taxon>Magnoliopsida</taxon>
        <taxon>Liliopsida</taxon>
        <taxon>Asparagales</taxon>
        <taxon>Asparagaceae</taxon>
        <taxon>Asparagoideae</taxon>
        <taxon>Asparagus</taxon>
    </lineage>
</organism>
<reference evidence="2" key="1">
    <citation type="journal article" date="2017" name="Nat. Commun.">
        <title>The asparagus genome sheds light on the origin and evolution of a young Y chromosome.</title>
        <authorList>
            <person name="Harkess A."/>
            <person name="Zhou J."/>
            <person name="Xu C."/>
            <person name="Bowers J.E."/>
            <person name="Van der Hulst R."/>
            <person name="Ayyampalayam S."/>
            <person name="Mercati F."/>
            <person name="Riccardi P."/>
            <person name="McKain M.R."/>
            <person name="Kakrana A."/>
            <person name="Tang H."/>
            <person name="Ray J."/>
            <person name="Groenendijk J."/>
            <person name="Arikit S."/>
            <person name="Mathioni S.M."/>
            <person name="Nakano M."/>
            <person name="Shan H."/>
            <person name="Telgmann-Rauber A."/>
            <person name="Kanno A."/>
            <person name="Yue Z."/>
            <person name="Chen H."/>
            <person name="Li W."/>
            <person name="Chen Y."/>
            <person name="Xu X."/>
            <person name="Zhang Y."/>
            <person name="Luo S."/>
            <person name="Chen H."/>
            <person name="Gao J."/>
            <person name="Mao Z."/>
            <person name="Pires J.C."/>
            <person name="Luo M."/>
            <person name="Kudrna D."/>
            <person name="Wing R.A."/>
            <person name="Meyers B.C."/>
            <person name="Yi K."/>
            <person name="Kong H."/>
            <person name="Lavrijsen P."/>
            <person name="Sunseri F."/>
            <person name="Falavigna A."/>
            <person name="Ye Y."/>
            <person name="Leebens-Mack J.H."/>
            <person name="Chen G."/>
        </authorList>
    </citation>
    <scope>NUCLEOTIDE SEQUENCE [LARGE SCALE GENOMIC DNA]</scope>
    <source>
        <strain evidence="2">cv. DH0086</strain>
    </source>
</reference>
<dbReference type="Proteomes" id="UP000243459">
    <property type="component" value="Chromosome 4"/>
</dbReference>
<gene>
    <name evidence="1" type="ORF">A4U43_C04F32740</name>
</gene>